<proteinExistence type="predicted"/>
<evidence type="ECO:0000313" key="2">
    <source>
        <dbReference type="Proteomes" id="UP001165136"/>
    </source>
</evidence>
<comment type="caution">
    <text evidence="1">The sequence shown here is derived from an EMBL/GenBank/DDBJ whole genome shotgun (WGS) entry which is preliminary data.</text>
</comment>
<reference evidence="1" key="1">
    <citation type="submission" date="2023-03" db="EMBL/GenBank/DDBJ databases">
        <title>Amycolatopsis taiwanensis NBRC 103393.</title>
        <authorList>
            <person name="Ichikawa N."/>
            <person name="Sato H."/>
            <person name="Tonouchi N."/>
        </authorList>
    </citation>
    <scope>NUCLEOTIDE SEQUENCE</scope>
    <source>
        <strain evidence="1">NBRC 103393</strain>
    </source>
</reference>
<gene>
    <name evidence="1" type="ORF">Atai01_47230</name>
</gene>
<sequence length="59" mass="6749">MWPLPRGKFGQLLAVNAFLRGRKVCADLSTVWPGITLFSYRRARGWPGPARRVTDYADR</sequence>
<dbReference type="AlphaFoldDB" id="A0A9W6R223"/>
<dbReference type="EMBL" id="BSTI01000010">
    <property type="protein sequence ID" value="GLY68104.1"/>
    <property type="molecule type" value="Genomic_DNA"/>
</dbReference>
<name>A0A9W6R223_9PSEU</name>
<dbReference type="Proteomes" id="UP001165136">
    <property type="component" value="Unassembled WGS sequence"/>
</dbReference>
<protein>
    <submittedName>
        <fullName evidence="1">Uncharacterized protein</fullName>
    </submittedName>
</protein>
<keyword evidence="2" id="KW-1185">Reference proteome</keyword>
<organism evidence="1 2">
    <name type="scientific">Amycolatopsis taiwanensis</name>
    <dbReference type="NCBI Taxonomy" id="342230"/>
    <lineage>
        <taxon>Bacteria</taxon>
        <taxon>Bacillati</taxon>
        <taxon>Actinomycetota</taxon>
        <taxon>Actinomycetes</taxon>
        <taxon>Pseudonocardiales</taxon>
        <taxon>Pseudonocardiaceae</taxon>
        <taxon>Amycolatopsis</taxon>
    </lineage>
</organism>
<evidence type="ECO:0000313" key="1">
    <source>
        <dbReference type="EMBL" id="GLY68104.1"/>
    </source>
</evidence>
<accession>A0A9W6R223</accession>